<dbReference type="Gene3D" id="2.60.40.790">
    <property type="match status" value="1"/>
</dbReference>
<dbReference type="EMBL" id="CP019646">
    <property type="protein sequence ID" value="AQQ69694.1"/>
    <property type="molecule type" value="Genomic_DNA"/>
</dbReference>
<dbReference type="InterPro" id="IPR002068">
    <property type="entry name" value="A-crystallin/Hsp20_dom"/>
</dbReference>
<dbReference type="CDD" id="cd06464">
    <property type="entry name" value="ACD_sHsps-like"/>
    <property type="match status" value="1"/>
</dbReference>
<sequence length="153" mass="16935">MNRVVPFNSKKGLGLVPGGLFKSFDDIFDDFFTGFNAPDQPRAFVPSVDMNDEEKEVVLTAELPGIDDKDIKLSVHGDHIVLEGEKKTETKSEKDGWKHTERSFGSFRRVLPLPAKVDDAKAKAEFKDGILTVHLPKTAPDDGAKNIAIKRIS</sequence>
<dbReference type="InterPro" id="IPR031107">
    <property type="entry name" value="Small_HSP"/>
</dbReference>
<evidence type="ECO:0000313" key="3">
    <source>
        <dbReference type="Proteomes" id="UP000188181"/>
    </source>
</evidence>
<organism evidence="2 3">
    <name type="scientific">Limihaloglobus sulfuriphilus</name>
    <dbReference type="NCBI Taxonomy" id="1851148"/>
    <lineage>
        <taxon>Bacteria</taxon>
        <taxon>Pseudomonadati</taxon>
        <taxon>Planctomycetota</taxon>
        <taxon>Phycisphaerae</taxon>
        <taxon>Sedimentisphaerales</taxon>
        <taxon>Sedimentisphaeraceae</taxon>
        <taxon>Limihaloglobus</taxon>
    </lineage>
</organism>
<proteinExistence type="predicted"/>
<feature type="domain" description="SHSP" evidence="1">
    <location>
        <begin position="50"/>
        <end position="149"/>
    </location>
</feature>
<dbReference type="PANTHER" id="PTHR11527">
    <property type="entry name" value="HEAT-SHOCK PROTEIN 20 FAMILY MEMBER"/>
    <property type="match status" value="1"/>
</dbReference>
<dbReference type="KEGG" id="pbas:SMSP2_00024"/>
<evidence type="ECO:0000259" key="1">
    <source>
        <dbReference type="Pfam" id="PF00011"/>
    </source>
</evidence>
<dbReference type="STRING" id="1851148.SMSP2_00024"/>
<dbReference type="Pfam" id="PF00011">
    <property type="entry name" value="HSP20"/>
    <property type="match status" value="1"/>
</dbReference>
<dbReference type="RefSeq" id="WP_146682008.1">
    <property type="nucleotide sequence ID" value="NZ_CP019646.1"/>
</dbReference>
<keyword evidence="3" id="KW-1185">Reference proteome</keyword>
<dbReference type="AlphaFoldDB" id="A0A1Q2MAJ4"/>
<accession>A0A1Q2MAJ4</accession>
<dbReference type="OrthoDB" id="288864at2"/>
<name>A0A1Q2MAJ4_9BACT</name>
<gene>
    <name evidence="2" type="primary">hspA</name>
    <name evidence="2" type="ORF">SMSP2_00024</name>
</gene>
<dbReference type="SUPFAM" id="SSF49764">
    <property type="entry name" value="HSP20-like chaperones"/>
    <property type="match status" value="1"/>
</dbReference>
<dbReference type="InterPro" id="IPR008978">
    <property type="entry name" value="HSP20-like_chaperone"/>
</dbReference>
<reference evidence="3" key="1">
    <citation type="submission" date="2017-02" db="EMBL/GenBank/DDBJ databases">
        <title>Comparative genomics and description of representatives of a novel lineage of planctomycetes thriving in anoxic sediments.</title>
        <authorList>
            <person name="Spring S."/>
            <person name="Bunk B."/>
            <person name="Sproer C."/>
        </authorList>
    </citation>
    <scope>NUCLEOTIDE SEQUENCE [LARGE SCALE GENOMIC DNA]</scope>
    <source>
        <strain evidence="3">SM-Chi-D1</strain>
    </source>
</reference>
<protein>
    <submittedName>
        <fullName evidence="2">Spore protein SP21</fullName>
    </submittedName>
</protein>
<dbReference type="Proteomes" id="UP000188181">
    <property type="component" value="Chromosome"/>
</dbReference>
<evidence type="ECO:0000313" key="2">
    <source>
        <dbReference type="EMBL" id="AQQ69694.1"/>
    </source>
</evidence>